<dbReference type="InterPro" id="IPR037066">
    <property type="entry name" value="Plug_dom_sf"/>
</dbReference>
<evidence type="ECO:0000259" key="5">
    <source>
        <dbReference type="Pfam" id="PF07715"/>
    </source>
</evidence>
<keyword evidence="6" id="KW-0675">Receptor</keyword>
<reference evidence="6" key="1">
    <citation type="submission" date="2021-01" db="EMBL/GenBank/DDBJ databases">
        <title>Modified the classification status of verrucomicrobia.</title>
        <authorList>
            <person name="Feng X."/>
        </authorList>
    </citation>
    <scope>NUCLEOTIDE SEQUENCE</scope>
    <source>
        <strain evidence="6">KCTC 13126</strain>
    </source>
</reference>
<proteinExistence type="predicted"/>
<keyword evidence="1" id="KW-0406">Ion transport</keyword>
<organism evidence="6 7">
    <name type="scientific">Pelagicoccus mobilis</name>
    <dbReference type="NCBI Taxonomy" id="415221"/>
    <lineage>
        <taxon>Bacteria</taxon>
        <taxon>Pseudomonadati</taxon>
        <taxon>Verrucomicrobiota</taxon>
        <taxon>Opitutia</taxon>
        <taxon>Puniceicoccales</taxon>
        <taxon>Pelagicoccaceae</taxon>
        <taxon>Pelagicoccus</taxon>
    </lineage>
</organism>
<feature type="signal peptide" evidence="4">
    <location>
        <begin position="1"/>
        <end position="32"/>
    </location>
</feature>
<evidence type="ECO:0000313" key="7">
    <source>
        <dbReference type="Proteomes" id="UP000617628"/>
    </source>
</evidence>
<keyword evidence="4" id="KW-0732">Signal</keyword>
<keyword evidence="2" id="KW-0798">TonB box</keyword>
<name>A0A934VRR0_9BACT</name>
<dbReference type="PANTHER" id="PTHR32552">
    <property type="entry name" value="FERRICHROME IRON RECEPTOR-RELATED"/>
    <property type="match status" value="1"/>
</dbReference>
<keyword evidence="7" id="KW-1185">Reference proteome</keyword>
<gene>
    <name evidence="6" type="ORF">JIN87_22470</name>
</gene>
<dbReference type="InterPro" id="IPR012910">
    <property type="entry name" value="Plug_dom"/>
</dbReference>
<dbReference type="RefSeq" id="WP_200357881.1">
    <property type="nucleotide sequence ID" value="NZ_JAENIL010000054.1"/>
</dbReference>
<evidence type="ECO:0000256" key="4">
    <source>
        <dbReference type="SAM" id="SignalP"/>
    </source>
</evidence>
<evidence type="ECO:0000256" key="1">
    <source>
        <dbReference type="ARBA" id="ARBA00023065"/>
    </source>
</evidence>
<dbReference type="SUPFAM" id="SSF56935">
    <property type="entry name" value="Porins"/>
    <property type="match status" value="1"/>
</dbReference>
<feature type="region of interest" description="Disordered" evidence="3">
    <location>
        <begin position="109"/>
        <end position="134"/>
    </location>
</feature>
<dbReference type="Proteomes" id="UP000617628">
    <property type="component" value="Unassembled WGS sequence"/>
</dbReference>
<feature type="chain" id="PRO_5037849116" evidence="4">
    <location>
        <begin position="33"/>
        <end position="1258"/>
    </location>
</feature>
<feature type="domain" description="TonB-dependent receptor plug" evidence="5">
    <location>
        <begin position="70"/>
        <end position="184"/>
    </location>
</feature>
<dbReference type="GO" id="GO:0006811">
    <property type="term" value="P:monoatomic ion transport"/>
    <property type="evidence" value="ECO:0007669"/>
    <property type="project" value="UniProtKB-KW"/>
</dbReference>
<accession>A0A934VRR0</accession>
<dbReference type="Gene3D" id="2.170.130.10">
    <property type="entry name" value="TonB-dependent receptor, plug domain"/>
    <property type="match status" value="1"/>
</dbReference>
<dbReference type="AlphaFoldDB" id="A0A934VRR0"/>
<dbReference type="PANTHER" id="PTHR32552:SF81">
    <property type="entry name" value="TONB-DEPENDENT OUTER MEMBRANE RECEPTOR"/>
    <property type="match status" value="1"/>
</dbReference>
<evidence type="ECO:0000256" key="3">
    <source>
        <dbReference type="SAM" id="MobiDB-lite"/>
    </source>
</evidence>
<dbReference type="Pfam" id="PF07715">
    <property type="entry name" value="Plug"/>
    <property type="match status" value="1"/>
</dbReference>
<evidence type="ECO:0000313" key="6">
    <source>
        <dbReference type="EMBL" id="MBK1879667.1"/>
    </source>
</evidence>
<dbReference type="EMBL" id="JAENIL010000054">
    <property type="protein sequence ID" value="MBK1879667.1"/>
    <property type="molecule type" value="Genomic_DNA"/>
</dbReference>
<dbReference type="InterPro" id="IPR039426">
    <property type="entry name" value="TonB-dep_rcpt-like"/>
</dbReference>
<keyword evidence="1" id="KW-0813">Transport</keyword>
<sequence>MKNETRYNKRYCLRKWSLVSAALFGALQIGYAQDEEEEIFELSPFTVDGSQDEGYRASQTLAGGRTATNIKDVGTSIEVITKDFLDDVGASNVEEFLQYTTGGEVGGSQGNFVGHSAGGQDGQADNTSARRAPHQNTRLRGIGRPDYVRNYYKTNIPMESYNTDRVDINRGANSMLFGLGSPAGLINTGYQRANFSNTSRVDVDVDSEGSFRTALNFNRELIEGKLAVRMAALVNNKTYRQDPSYRDDNRYFGAITYRPFENTTFRAHFEDGDIMGNAPDTLLPTQAFDSFIKYRTPVDLFYNVQHFGDSEGPDQAQWDALYAEDPAAAAQFVNRDSAQGSVLSNGSMWGYAMVYDGANGGNPSFGFQPEIANNQYETNGDLPGDPFWDPAVLADGSPGGMADGAVQMMFYRNARLEDDRPVGGPAQGFTSLDGFDFSRRNFGGNTDFYSHDFQTYNLSLEQIFWDGQAGVEIGFDRETMNNDAITNFNGWKGEFLIDINKTLPLPALNADGSFKTDLDGNVVSEAMPNPNYGRPLYVTEPNRSTSFEERETIRATAFVKYDFEEKHSDSFLKWLGSHTMTALGDEYTERFRTAHTSHQTYSNDFNLGWQVGTSNGDDPASGYRRTSKMIYMGPALQTYIDDPFNPNTPININDIIIDASGANLLDHNPVARTTFWNLGPDAEGSNWMTTGYSEAEREVLFPETNYGDPPSNHYGTEPDWYTGDRREYWDIGHVDSRWTPTNNNSTRETVVESWAINLQSMFFNNHLVTNLGYREDVVENWLNTLAQEKHDLALAGQLSDSYLGDRTLMIDPEYFYANDPERAIFTEIDKGPSGDGSFGYGGVLHMPKDLGIFSLPDGTGLSFHYNFSKNFVPDASRNTFVTGSDYSFEALSSPIGEGEDVGFTVSLNENKLVARFNWFQSSIENNTAAGLGNTLNQLVNWGIRARHWALQDIASDDPDGNGIIDVNANGGAHPRAGNDRFDISRTYNVLEATQFIVDDGWEQGKLDNGLLVMRPNGIQQFQQWYPGLEDTEDRVAKGYEANITYNPTRNWRIAINATQLKSISSNVGPLTEKLMNSFFPHYNTIKDYTLWQSHDTNGGAPFSRWFEPHVMSYFQKKLQEGSSTNEVREWSANFVTNYKFTEGKFKGFSVGGAVRWQSSGAIGYPLMDYEVSPGVVLEVPDVSRPWKGDDALYVDLHAGFSKKIMDDKVRYNARVHLKNINNHGSDNLTTVRANFDGTASTVRWDPPFLVQFSNSFEF</sequence>
<evidence type="ECO:0000256" key="2">
    <source>
        <dbReference type="ARBA" id="ARBA00023077"/>
    </source>
</evidence>
<protein>
    <submittedName>
        <fullName evidence="6">TonB-dependent receptor</fullName>
    </submittedName>
</protein>
<feature type="compositionally biased region" description="Polar residues" evidence="3">
    <location>
        <begin position="123"/>
        <end position="134"/>
    </location>
</feature>
<comment type="caution">
    <text evidence="6">The sequence shown here is derived from an EMBL/GenBank/DDBJ whole genome shotgun (WGS) entry which is preliminary data.</text>
</comment>